<keyword evidence="13" id="KW-0460">Magnesium</keyword>
<keyword evidence="4" id="KW-0813">Transport</keyword>
<feature type="binding site" evidence="11">
    <location>
        <position position="109"/>
    </location>
    <ligand>
        <name>GTP</name>
        <dbReference type="ChEBI" id="CHEBI:37565"/>
    </ligand>
</feature>
<evidence type="ECO:0000256" key="1">
    <source>
        <dbReference type="ARBA" id="ARBA00004240"/>
    </source>
</evidence>
<evidence type="ECO:0000256" key="2">
    <source>
        <dbReference type="ARBA" id="ARBA00004555"/>
    </source>
</evidence>
<organism evidence="14 15">
    <name type="scientific">Podospora australis</name>
    <dbReference type="NCBI Taxonomy" id="1536484"/>
    <lineage>
        <taxon>Eukaryota</taxon>
        <taxon>Fungi</taxon>
        <taxon>Dikarya</taxon>
        <taxon>Ascomycota</taxon>
        <taxon>Pezizomycotina</taxon>
        <taxon>Sordariomycetes</taxon>
        <taxon>Sordariomycetidae</taxon>
        <taxon>Sordariales</taxon>
        <taxon>Podosporaceae</taxon>
        <taxon>Podospora</taxon>
    </lineage>
</organism>
<keyword evidence="9" id="KW-0333">Golgi apparatus</keyword>
<keyword evidence="15" id="KW-1185">Reference proteome</keyword>
<evidence type="ECO:0000256" key="12">
    <source>
        <dbReference type="PIRSR" id="PIRSR606689-1"/>
    </source>
</evidence>
<dbReference type="InterPro" id="IPR006687">
    <property type="entry name" value="Small_GTPase_SAR1"/>
</dbReference>
<evidence type="ECO:0000256" key="5">
    <source>
        <dbReference type="ARBA" id="ARBA00022741"/>
    </source>
</evidence>
<evidence type="ECO:0000256" key="9">
    <source>
        <dbReference type="ARBA" id="ARBA00023034"/>
    </source>
</evidence>
<dbReference type="GO" id="GO:0005783">
    <property type="term" value="C:endoplasmic reticulum"/>
    <property type="evidence" value="ECO:0007669"/>
    <property type="project" value="UniProtKB-SubCell"/>
</dbReference>
<dbReference type="PANTHER" id="PTHR45684">
    <property type="entry name" value="RE74312P"/>
    <property type="match status" value="1"/>
</dbReference>
<name>A0AAN7AN46_9PEZI</name>
<dbReference type="AlphaFoldDB" id="A0AAN7AN46"/>
<dbReference type="SUPFAM" id="SSF52540">
    <property type="entry name" value="P-loop containing nucleoside triphosphate hydrolases"/>
    <property type="match status" value="1"/>
</dbReference>
<feature type="binding site" evidence="11">
    <location>
        <position position="13"/>
    </location>
    <ligand>
        <name>GTP</name>
        <dbReference type="ChEBI" id="CHEBI:37565"/>
    </ligand>
</feature>
<evidence type="ECO:0000256" key="13">
    <source>
        <dbReference type="PIRSR" id="PIRSR606689-2"/>
    </source>
</evidence>
<feature type="binding site" evidence="11">
    <location>
        <position position="12"/>
    </location>
    <ligand>
        <name>GTP</name>
        <dbReference type="ChEBI" id="CHEBI:37565"/>
    </ligand>
</feature>
<dbReference type="Proteomes" id="UP001302126">
    <property type="component" value="Unassembled WGS sequence"/>
</dbReference>
<comment type="caution">
    <text evidence="14">The sequence shown here is derived from an EMBL/GenBank/DDBJ whole genome shotgun (WGS) entry which is preliminary data.</text>
</comment>
<evidence type="ECO:0000256" key="8">
    <source>
        <dbReference type="ARBA" id="ARBA00022927"/>
    </source>
</evidence>
<keyword evidence="6" id="KW-0256">Endoplasmic reticulum</keyword>
<evidence type="ECO:0000256" key="3">
    <source>
        <dbReference type="ARBA" id="ARBA00007507"/>
    </source>
</evidence>
<comment type="similarity">
    <text evidence="3">Belongs to the small GTPase superfamily. SAR1 family.</text>
</comment>
<dbReference type="GO" id="GO:0005794">
    <property type="term" value="C:Golgi apparatus"/>
    <property type="evidence" value="ECO:0007669"/>
    <property type="project" value="UniProtKB-SubCell"/>
</dbReference>
<reference evidence="14" key="1">
    <citation type="journal article" date="2023" name="Mol. Phylogenet. Evol.">
        <title>Genome-scale phylogeny and comparative genomics of the fungal order Sordariales.</title>
        <authorList>
            <person name="Hensen N."/>
            <person name="Bonometti L."/>
            <person name="Westerberg I."/>
            <person name="Brannstrom I.O."/>
            <person name="Guillou S."/>
            <person name="Cros-Aarteil S."/>
            <person name="Calhoun S."/>
            <person name="Haridas S."/>
            <person name="Kuo A."/>
            <person name="Mondo S."/>
            <person name="Pangilinan J."/>
            <person name="Riley R."/>
            <person name="LaButti K."/>
            <person name="Andreopoulos B."/>
            <person name="Lipzen A."/>
            <person name="Chen C."/>
            <person name="Yan M."/>
            <person name="Daum C."/>
            <person name="Ng V."/>
            <person name="Clum A."/>
            <person name="Steindorff A."/>
            <person name="Ohm R.A."/>
            <person name="Martin F."/>
            <person name="Silar P."/>
            <person name="Natvig D.O."/>
            <person name="Lalanne C."/>
            <person name="Gautier V."/>
            <person name="Ament-Velasquez S.L."/>
            <person name="Kruys A."/>
            <person name="Hutchinson M.I."/>
            <person name="Powell A.J."/>
            <person name="Barry K."/>
            <person name="Miller A.N."/>
            <person name="Grigoriev I.V."/>
            <person name="Debuchy R."/>
            <person name="Gladieux P."/>
            <person name="Hiltunen Thoren M."/>
            <person name="Johannesson H."/>
        </authorList>
    </citation>
    <scope>NUCLEOTIDE SEQUENCE</scope>
    <source>
        <strain evidence="14">PSN309</strain>
    </source>
</reference>
<dbReference type="Gene3D" id="3.40.50.300">
    <property type="entry name" value="P-loop containing nucleotide triphosphate hydrolases"/>
    <property type="match status" value="1"/>
</dbReference>
<dbReference type="GO" id="GO:0006886">
    <property type="term" value="P:intracellular protein transport"/>
    <property type="evidence" value="ECO:0007669"/>
    <property type="project" value="InterPro"/>
</dbReference>
<feature type="non-terminal residue" evidence="14">
    <location>
        <position position="1"/>
    </location>
</feature>
<dbReference type="InterPro" id="IPR006689">
    <property type="entry name" value="Small_GTPase_ARF/SAR"/>
</dbReference>
<accession>A0AAN7AN46</accession>
<feature type="binding site" evidence="13">
    <location>
        <position position="13"/>
    </location>
    <ligand>
        <name>Mg(2+)</name>
        <dbReference type="ChEBI" id="CHEBI:18420"/>
    </ligand>
</feature>
<evidence type="ECO:0000313" key="15">
    <source>
        <dbReference type="Proteomes" id="UP001302126"/>
    </source>
</evidence>
<keyword evidence="14" id="KW-0378">Hydrolase</keyword>
<dbReference type="SMART" id="SM00178">
    <property type="entry name" value="SAR"/>
    <property type="match status" value="1"/>
</dbReference>
<keyword evidence="10 12" id="KW-0342">GTP-binding</keyword>
<reference evidence="14" key="2">
    <citation type="submission" date="2023-05" db="EMBL/GenBank/DDBJ databases">
        <authorList>
            <consortium name="Lawrence Berkeley National Laboratory"/>
            <person name="Steindorff A."/>
            <person name="Hensen N."/>
            <person name="Bonometti L."/>
            <person name="Westerberg I."/>
            <person name="Brannstrom I.O."/>
            <person name="Guillou S."/>
            <person name="Cros-Aarteil S."/>
            <person name="Calhoun S."/>
            <person name="Haridas S."/>
            <person name="Kuo A."/>
            <person name="Mondo S."/>
            <person name="Pangilinan J."/>
            <person name="Riley R."/>
            <person name="Labutti K."/>
            <person name="Andreopoulos B."/>
            <person name="Lipzen A."/>
            <person name="Chen C."/>
            <person name="Yanf M."/>
            <person name="Daum C."/>
            <person name="Ng V."/>
            <person name="Clum A."/>
            <person name="Ohm R."/>
            <person name="Martin F."/>
            <person name="Silar P."/>
            <person name="Natvig D."/>
            <person name="Lalanne C."/>
            <person name="Gautier V."/>
            <person name="Ament-Velasquez S.L."/>
            <person name="Kruys A."/>
            <person name="Hutchinson M.I."/>
            <person name="Powell A.J."/>
            <person name="Barry K."/>
            <person name="Miller A.N."/>
            <person name="Grigoriev I.V."/>
            <person name="Debuchy R."/>
            <person name="Gladieux P."/>
            <person name="Thoren M.H."/>
            <person name="Johannesson H."/>
        </authorList>
    </citation>
    <scope>NUCLEOTIDE SEQUENCE</scope>
    <source>
        <strain evidence="14">PSN309</strain>
    </source>
</reference>
<keyword evidence="8" id="KW-0653">Protein transport</keyword>
<feature type="binding site" evidence="12">
    <location>
        <begin position="109"/>
        <end position="112"/>
    </location>
    <ligand>
        <name>GTP</name>
        <dbReference type="ChEBI" id="CHEBI:37565"/>
    </ligand>
</feature>
<evidence type="ECO:0000256" key="7">
    <source>
        <dbReference type="ARBA" id="ARBA00022892"/>
    </source>
</evidence>
<dbReference type="GO" id="GO:0046872">
    <property type="term" value="F:metal ion binding"/>
    <property type="evidence" value="ECO:0007669"/>
    <property type="project" value="UniProtKB-KW"/>
</dbReference>
<dbReference type="EMBL" id="MU864359">
    <property type="protein sequence ID" value="KAK4191515.1"/>
    <property type="molecule type" value="Genomic_DNA"/>
</dbReference>
<feature type="binding site" evidence="11">
    <location>
        <position position="9"/>
    </location>
    <ligand>
        <name>GTP</name>
        <dbReference type="ChEBI" id="CHEBI:37565"/>
    </ligand>
</feature>
<evidence type="ECO:0000256" key="6">
    <source>
        <dbReference type="ARBA" id="ARBA00022824"/>
    </source>
</evidence>
<comment type="subcellular location">
    <subcellularLocation>
        <location evidence="1">Endoplasmic reticulum</location>
    </subcellularLocation>
    <subcellularLocation>
        <location evidence="2">Golgi apparatus</location>
    </subcellularLocation>
</comment>
<evidence type="ECO:0000256" key="10">
    <source>
        <dbReference type="ARBA" id="ARBA00023134"/>
    </source>
</evidence>
<dbReference type="PRINTS" id="PR00328">
    <property type="entry name" value="SAR1GTPBP"/>
</dbReference>
<feature type="binding site" evidence="11">
    <location>
        <position position="110"/>
    </location>
    <ligand>
        <name>GTP</name>
        <dbReference type="ChEBI" id="CHEBI:37565"/>
    </ligand>
</feature>
<keyword evidence="13" id="KW-0479">Metal-binding</keyword>
<keyword evidence="5 11" id="KW-0547">Nucleotide-binding</keyword>
<dbReference type="GO" id="GO:0003924">
    <property type="term" value="F:GTPase activity"/>
    <property type="evidence" value="ECO:0007669"/>
    <property type="project" value="InterPro"/>
</dbReference>
<protein>
    <submittedName>
        <fullName evidence="14">P-loop containing nucleoside triphosphate hydrolase protein</fullName>
    </submittedName>
</protein>
<evidence type="ECO:0000313" key="14">
    <source>
        <dbReference type="EMBL" id="KAK4191515.1"/>
    </source>
</evidence>
<evidence type="ECO:0000256" key="4">
    <source>
        <dbReference type="ARBA" id="ARBA00022448"/>
    </source>
</evidence>
<dbReference type="GO" id="GO:0005525">
    <property type="term" value="F:GTP binding"/>
    <property type="evidence" value="ECO:0007669"/>
    <property type="project" value="UniProtKB-KW"/>
</dbReference>
<keyword evidence="7" id="KW-0931">ER-Golgi transport</keyword>
<feature type="binding site" evidence="11">
    <location>
        <position position="11"/>
    </location>
    <ligand>
        <name>GTP</name>
        <dbReference type="ChEBI" id="CHEBI:37565"/>
    </ligand>
</feature>
<gene>
    <name evidence="14" type="ORF">QBC35DRAFT_375583</name>
</gene>
<evidence type="ECO:0000256" key="11">
    <source>
        <dbReference type="PIRSR" id="PIRSR606687-2"/>
    </source>
</evidence>
<dbReference type="InterPro" id="IPR027417">
    <property type="entry name" value="P-loop_NTPase"/>
</dbReference>
<dbReference type="Pfam" id="PF00025">
    <property type="entry name" value="Arf"/>
    <property type="match status" value="1"/>
</dbReference>
<feature type="binding site" evidence="12">
    <location>
        <begin position="6"/>
        <end position="13"/>
    </location>
    <ligand>
        <name>GTP</name>
        <dbReference type="ChEBI" id="CHEBI:37565"/>
    </ligand>
</feature>
<sequence length="167" mass="19012">KILFIGRNNAGKTALIHRAKGRLSRYHHPDHEPQLHEVIFGKQSCLAFEQDFNNPTRTKFAETDAEGLVFVVDASGDERFDEARDRFYEVLLLELLGHAINVPVLILANKSEHIQAAPEIELYFHLKVSQLVEMGNAKGAWNVKMFMCSAEWGTGYQEVFAWLGDRL</sequence>
<dbReference type="GO" id="GO:0016192">
    <property type="term" value="P:vesicle-mediated transport"/>
    <property type="evidence" value="ECO:0007669"/>
    <property type="project" value="UniProtKB-KW"/>
</dbReference>
<proteinExistence type="inferred from homology"/>